<evidence type="ECO:0000256" key="1">
    <source>
        <dbReference type="SAM" id="MobiDB-lite"/>
    </source>
</evidence>
<dbReference type="Proteomes" id="UP000009183">
    <property type="component" value="Unassembled WGS sequence, unordered"/>
</dbReference>
<name>F6I2C1_VITVI</name>
<reference evidence="3" key="1">
    <citation type="journal article" date="2007" name="Nature">
        <title>The grapevine genome sequence suggests ancestral hexaploidization in major angiosperm phyla.</title>
        <authorList>
            <consortium name="The French-Italian Public Consortium for Grapevine Genome Characterization."/>
            <person name="Jaillon O."/>
            <person name="Aury J.-M."/>
            <person name="Noel B."/>
            <person name="Policriti A."/>
            <person name="Clepet C."/>
            <person name="Casagrande A."/>
            <person name="Choisne N."/>
            <person name="Aubourg S."/>
            <person name="Vitulo N."/>
            <person name="Jubin C."/>
            <person name="Vezzi A."/>
            <person name="Legeai F."/>
            <person name="Hugueney P."/>
            <person name="Dasilva C."/>
            <person name="Horner D."/>
            <person name="Mica E."/>
            <person name="Jublot D."/>
            <person name="Poulain J."/>
            <person name="Bruyere C."/>
            <person name="Billault A."/>
            <person name="Segurens B."/>
            <person name="Gouyvenoux M."/>
            <person name="Ugarte E."/>
            <person name="Cattonaro F."/>
            <person name="Anthouard V."/>
            <person name="Vico V."/>
            <person name="Del Fabbro C."/>
            <person name="Alaux M."/>
            <person name="Di Gaspero G."/>
            <person name="Dumas V."/>
            <person name="Felice N."/>
            <person name="Paillard S."/>
            <person name="Juman I."/>
            <person name="Moroldo M."/>
            <person name="Scalabrin S."/>
            <person name="Canaguier A."/>
            <person name="Le Clainche I."/>
            <person name="Malacrida G."/>
            <person name="Durand E."/>
            <person name="Pesole G."/>
            <person name="Laucou V."/>
            <person name="Chatelet P."/>
            <person name="Merdinoglu D."/>
            <person name="Delledonne M."/>
            <person name="Pezzotti M."/>
            <person name="Lecharny A."/>
            <person name="Scarpelli C."/>
            <person name="Artiguenave F."/>
            <person name="Pe M.E."/>
            <person name="Valle G."/>
            <person name="Morgante M."/>
            <person name="Caboche M."/>
            <person name="Adam-Blondon A.-F."/>
            <person name="Weissenbach J."/>
            <person name="Quetier F."/>
            <person name="Wincker P."/>
        </authorList>
    </citation>
    <scope>NUCLEOTIDE SEQUENCE [LARGE SCALE GENOMIC DNA]</scope>
    <source>
        <strain evidence="3">cv. Pinot noir / PN40024</strain>
    </source>
</reference>
<dbReference type="InterPro" id="IPR008922">
    <property type="entry name" value="Di-copper_centre_dom_sf"/>
</dbReference>
<dbReference type="SUPFAM" id="SSF48056">
    <property type="entry name" value="Di-copper centre-containing domain"/>
    <property type="match status" value="1"/>
</dbReference>
<protein>
    <submittedName>
        <fullName evidence="2">Uncharacterized protein</fullName>
    </submittedName>
</protein>
<gene>
    <name evidence="2" type="ORF">VIT_00s0480g00100</name>
</gene>
<feature type="region of interest" description="Disordered" evidence="1">
    <location>
        <begin position="46"/>
        <end position="72"/>
    </location>
</feature>
<sequence>MASLPWSLTTSTAIANTTNISALPPSPLFHRVSHVPIARNRSRRFAPSKVSCNAANGDPNSDSTSDIRETSPGKLDRRNVLLGIGGLYGAAAGLGATKPLAFGAPIQAPDIRKCGTATVPNGVIPTNCCPPVTTKPIPFQLPSSDSPMRTRPAAHLVSKEYLAKYKKAIELQKALPDDDPRSFKQQANVHCAYCQGAYDQVGYTDLELQVRNLMIANQYNTCLKS</sequence>
<feature type="compositionally biased region" description="Polar residues" evidence="1">
    <location>
        <begin position="50"/>
        <end position="64"/>
    </location>
</feature>
<proteinExistence type="predicted"/>
<evidence type="ECO:0000313" key="2">
    <source>
        <dbReference type="EMBL" id="CCB61088.1"/>
    </source>
</evidence>
<dbReference type="Gene3D" id="1.10.1280.10">
    <property type="entry name" value="Di-copper center containing domain from catechol oxidase"/>
    <property type="match status" value="1"/>
</dbReference>
<organism evidence="2 3">
    <name type="scientific">Vitis vinifera</name>
    <name type="common">Grape</name>
    <dbReference type="NCBI Taxonomy" id="29760"/>
    <lineage>
        <taxon>Eukaryota</taxon>
        <taxon>Viridiplantae</taxon>
        <taxon>Streptophyta</taxon>
        <taxon>Embryophyta</taxon>
        <taxon>Tracheophyta</taxon>
        <taxon>Spermatophyta</taxon>
        <taxon>Magnoliopsida</taxon>
        <taxon>eudicotyledons</taxon>
        <taxon>Gunneridae</taxon>
        <taxon>Pentapetalae</taxon>
        <taxon>rosids</taxon>
        <taxon>Vitales</taxon>
        <taxon>Vitaceae</taxon>
        <taxon>Viteae</taxon>
        <taxon>Vitis</taxon>
    </lineage>
</organism>
<dbReference type="EMBL" id="FN596542">
    <property type="protein sequence ID" value="CCB61088.1"/>
    <property type="molecule type" value="Genomic_DNA"/>
</dbReference>
<keyword evidence="3" id="KW-1185">Reference proteome</keyword>
<dbReference type="AlphaFoldDB" id="F6I2C1"/>
<evidence type="ECO:0000313" key="3">
    <source>
        <dbReference type="Proteomes" id="UP000009183"/>
    </source>
</evidence>
<accession>F6I2C1</accession>
<dbReference type="PANTHER" id="PTHR36608:SF1">
    <property type="entry name" value="POLYPHENOL OXIDASE C, CHLOROPLASTIC-LIKE"/>
    <property type="match status" value="1"/>
</dbReference>
<dbReference type="HOGENOM" id="CLU_1231755_0_0_1"/>
<dbReference type="PANTHER" id="PTHR36608">
    <property type="entry name" value="POLYPHENOL OXIDASE C, CHLOROPLASTIC-LIKE"/>
    <property type="match status" value="1"/>
</dbReference>
<dbReference type="InParanoid" id="F6I2C1"/>